<evidence type="ECO:0000313" key="1">
    <source>
        <dbReference type="EMBL" id="KAH3795674.1"/>
    </source>
</evidence>
<proteinExistence type="predicted"/>
<evidence type="ECO:0000313" key="2">
    <source>
        <dbReference type="Proteomes" id="UP000828390"/>
    </source>
</evidence>
<accession>A0A9D4FDD3</accession>
<keyword evidence="2" id="KW-1185">Reference proteome</keyword>
<dbReference type="Proteomes" id="UP000828390">
    <property type="component" value="Unassembled WGS sequence"/>
</dbReference>
<name>A0A9D4FDD3_DREPO</name>
<reference evidence="1" key="1">
    <citation type="journal article" date="2019" name="bioRxiv">
        <title>The Genome of the Zebra Mussel, Dreissena polymorpha: A Resource for Invasive Species Research.</title>
        <authorList>
            <person name="McCartney M.A."/>
            <person name="Auch B."/>
            <person name="Kono T."/>
            <person name="Mallez S."/>
            <person name="Zhang Y."/>
            <person name="Obille A."/>
            <person name="Becker A."/>
            <person name="Abrahante J.E."/>
            <person name="Garbe J."/>
            <person name="Badalamenti J.P."/>
            <person name="Herman A."/>
            <person name="Mangelson H."/>
            <person name="Liachko I."/>
            <person name="Sullivan S."/>
            <person name="Sone E.D."/>
            <person name="Koren S."/>
            <person name="Silverstein K.A.T."/>
            <person name="Beckman K.B."/>
            <person name="Gohl D.M."/>
        </authorList>
    </citation>
    <scope>NUCLEOTIDE SEQUENCE</scope>
    <source>
        <strain evidence="1">Duluth1</strain>
        <tissue evidence="1">Whole animal</tissue>
    </source>
</reference>
<gene>
    <name evidence="1" type="ORF">DPMN_149230</name>
</gene>
<dbReference type="EMBL" id="JAIWYP010000007">
    <property type="protein sequence ID" value="KAH3795674.1"/>
    <property type="molecule type" value="Genomic_DNA"/>
</dbReference>
<organism evidence="1 2">
    <name type="scientific">Dreissena polymorpha</name>
    <name type="common">Zebra mussel</name>
    <name type="synonym">Mytilus polymorpha</name>
    <dbReference type="NCBI Taxonomy" id="45954"/>
    <lineage>
        <taxon>Eukaryota</taxon>
        <taxon>Metazoa</taxon>
        <taxon>Spiralia</taxon>
        <taxon>Lophotrochozoa</taxon>
        <taxon>Mollusca</taxon>
        <taxon>Bivalvia</taxon>
        <taxon>Autobranchia</taxon>
        <taxon>Heteroconchia</taxon>
        <taxon>Euheterodonta</taxon>
        <taxon>Imparidentia</taxon>
        <taxon>Neoheterodontei</taxon>
        <taxon>Myida</taxon>
        <taxon>Dreissenoidea</taxon>
        <taxon>Dreissenidae</taxon>
        <taxon>Dreissena</taxon>
    </lineage>
</organism>
<protein>
    <submittedName>
        <fullName evidence="1">Uncharacterized protein</fullName>
    </submittedName>
</protein>
<comment type="caution">
    <text evidence="1">The sequence shown here is derived from an EMBL/GenBank/DDBJ whole genome shotgun (WGS) entry which is preliminary data.</text>
</comment>
<sequence length="59" mass="6697">MRDKFVSGFVRRVDGHVLPRCDQCDTDVELSLVSVQAYEALYLCNVVFLSKHVDPQTPV</sequence>
<dbReference type="AlphaFoldDB" id="A0A9D4FDD3"/>
<reference evidence="1" key="2">
    <citation type="submission" date="2020-11" db="EMBL/GenBank/DDBJ databases">
        <authorList>
            <person name="McCartney M.A."/>
            <person name="Auch B."/>
            <person name="Kono T."/>
            <person name="Mallez S."/>
            <person name="Becker A."/>
            <person name="Gohl D.M."/>
            <person name="Silverstein K.A.T."/>
            <person name="Koren S."/>
            <person name="Bechman K.B."/>
            <person name="Herman A."/>
            <person name="Abrahante J.E."/>
            <person name="Garbe J."/>
        </authorList>
    </citation>
    <scope>NUCLEOTIDE SEQUENCE</scope>
    <source>
        <strain evidence="1">Duluth1</strain>
        <tissue evidence="1">Whole animal</tissue>
    </source>
</reference>